<dbReference type="AlphaFoldDB" id="A0AAV5TFL1"/>
<organism evidence="6 7">
    <name type="scientific">Pristionchus entomophagus</name>
    <dbReference type="NCBI Taxonomy" id="358040"/>
    <lineage>
        <taxon>Eukaryota</taxon>
        <taxon>Metazoa</taxon>
        <taxon>Ecdysozoa</taxon>
        <taxon>Nematoda</taxon>
        <taxon>Chromadorea</taxon>
        <taxon>Rhabditida</taxon>
        <taxon>Rhabditina</taxon>
        <taxon>Diplogasteromorpha</taxon>
        <taxon>Diplogasteroidea</taxon>
        <taxon>Neodiplogasteridae</taxon>
        <taxon>Pristionchus</taxon>
    </lineage>
</organism>
<proteinExistence type="predicted"/>
<accession>A0AAV5TFL1</accession>
<gene>
    <name evidence="6" type="ORF">PENTCL1PPCAC_15633</name>
</gene>
<comment type="caution">
    <text evidence="6">The sequence shown here is derived from an EMBL/GenBank/DDBJ whole genome shotgun (WGS) entry which is preliminary data.</text>
</comment>
<evidence type="ECO:0000256" key="2">
    <source>
        <dbReference type="ARBA" id="ARBA00022692"/>
    </source>
</evidence>
<evidence type="ECO:0000313" key="6">
    <source>
        <dbReference type="EMBL" id="GMS93458.1"/>
    </source>
</evidence>
<feature type="transmembrane region" description="Helical" evidence="5">
    <location>
        <begin position="59"/>
        <end position="82"/>
    </location>
</feature>
<keyword evidence="4 5" id="KW-0472">Membrane</keyword>
<dbReference type="GO" id="GO:0016020">
    <property type="term" value="C:membrane"/>
    <property type="evidence" value="ECO:0007669"/>
    <property type="project" value="UniProtKB-SubCell"/>
</dbReference>
<evidence type="ECO:0000313" key="7">
    <source>
        <dbReference type="Proteomes" id="UP001432027"/>
    </source>
</evidence>
<evidence type="ECO:0008006" key="8">
    <source>
        <dbReference type="Google" id="ProtNLM"/>
    </source>
</evidence>
<evidence type="ECO:0000256" key="3">
    <source>
        <dbReference type="ARBA" id="ARBA00022989"/>
    </source>
</evidence>
<feature type="transmembrane region" description="Helical" evidence="5">
    <location>
        <begin position="180"/>
        <end position="202"/>
    </location>
</feature>
<dbReference type="PANTHER" id="PTHR46561">
    <property type="entry name" value="SERPENTINE RECEPTOR, CLASS AB (CLASS A-LIKE)-RELATED"/>
    <property type="match status" value="1"/>
</dbReference>
<evidence type="ECO:0000256" key="4">
    <source>
        <dbReference type="ARBA" id="ARBA00023136"/>
    </source>
</evidence>
<sequence length="321" mass="37940">MNESYLLFQAQYLHDSSILRWLVSIKLILAIVSIPLLIKIRKYKSEVLVHASLSILMRFHYFYICILVFSSGVDYFMTLFWYQSVEPRDYVLSCRELFLRRFPQMIGIYGSLTSMFMMSIERFTASSKFRTYESSRKNTVYFWTHISMVMVGLTVALLAYDCNASYPVSTGVPPEGREYHQMIAAPITLIELLTVYLFEYLFRLNTQRLKQTGFSLTERYQIAENIRILELMRPLARFHRMVRLIATSAYLLFGRRMENGPNYPIFEESINFVQLQGILLPLFFMRHERKERARRIFQLQKNSSTSGDYVARHNAQITRGW</sequence>
<name>A0AAV5TFL1_9BILA</name>
<keyword evidence="3 5" id="KW-1133">Transmembrane helix</keyword>
<dbReference type="InterPro" id="IPR019408">
    <property type="entry name" value="7TM_GPCR_serpentine_rcpt_Srab"/>
</dbReference>
<dbReference type="Pfam" id="PF10292">
    <property type="entry name" value="7TM_GPCR_Srab"/>
    <property type="match status" value="1"/>
</dbReference>
<comment type="subcellular location">
    <subcellularLocation>
        <location evidence="1">Membrane</location>
        <topology evidence="1">Multi-pass membrane protein</topology>
    </subcellularLocation>
</comment>
<feature type="transmembrane region" description="Helical" evidence="5">
    <location>
        <begin position="102"/>
        <end position="120"/>
    </location>
</feature>
<reference evidence="6" key="1">
    <citation type="submission" date="2023-10" db="EMBL/GenBank/DDBJ databases">
        <title>Genome assembly of Pristionchus species.</title>
        <authorList>
            <person name="Yoshida K."/>
            <person name="Sommer R.J."/>
        </authorList>
    </citation>
    <scope>NUCLEOTIDE SEQUENCE</scope>
    <source>
        <strain evidence="6">RS0144</strain>
    </source>
</reference>
<dbReference type="InterPro" id="IPR053286">
    <property type="entry name" value="Nematode_rcpt-like_srab"/>
</dbReference>
<feature type="transmembrane region" description="Helical" evidence="5">
    <location>
        <begin position="18"/>
        <end position="38"/>
    </location>
</feature>
<dbReference type="Proteomes" id="UP001432027">
    <property type="component" value="Unassembled WGS sequence"/>
</dbReference>
<protein>
    <recommendedName>
        <fullName evidence="8">G protein-coupled receptor</fullName>
    </recommendedName>
</protein>
<evidence type="ECO:0000256" key="1">
    <source>
        <dbReference type="ARBA" id="ARBA00004141"/>
    </source>
</evidence>
<evidence type="ECO:0000256" key="5">
    <source>
        <dbReference type="SAM" id="Phobius"/>
    </source>
</evidence>
<feature type="transmembrane region" description="Helical" evidence="5">
    <location>
        <begin position="140"/>
        <end position="160"/>
    </location>
</feature>
<dbReference type="EMBL" id="BTSX01000004">
    <property type="protein sequence ID" value="GMS93458.1"/>
    <property type="molecule type" value="Genomic_DNA"/>
</dbReference>
<keyword evidence="7" id="KW-1185">Reference proteome</keyword>
<dbReference type="PANTHER" id="PTHR46561:SF11">
    <property type="entry name" value="SERPENTINE RECEPTOR CLASS ALPHA_BETA-14"/>
    <property type="match status" value="1"/>
</dbReference>
<keyword evidence="2 5" id="KW-0812">Transmembrane</keyword>